<dbReference type="InterPro" id="IPR003741">
    <property type="entry name" value="LUD_dom"/>
</dbReference>
<dbReference type="Pfam" id="PF02589">
    <property type="entry name" value="LUD_dom"/>
    <property type="match status" value="1"/>
</dbReference>
<dbReference type="OrthoDB" id="199019at2157"/>
<gene>
    <name evidence="2" type="ORF">EA462_03730</name>
</gene>
<dbReference type="PANTHER" id="PTHR43682:SF1">
    <property type="entry name" value="LACTATE UTILIZATION PROTEIN C"/>
    <property type="match status" value="1"/>
</dbReference>
<dbReference type="Gene3D" id="3.40.50.10420">
    <property type="entry name" value="NagB/RpiA/CoA transferase-like"/>
    <property type="match status" value="1"/>
</dbReference>
<evidence type="ECO:0000313" key="3">
    <source>
        <dbReference type="Proteomes" id="UP000273828"/>
    </source>
</evidence>
<sequence>MATRLEVFENAIRETNASVTVATPETIDEILSKVITLPAVGAPLPFDDVSLERVSPSIDTRPTRIQLLEAETGVTGATLGIASYGSVVLRATGDVDELAALFPERHVVLVRECDVVDDMVTAFDELAPIVESDGADVIVATGPSATADMGALVHGVHGPTEVHVVIVATDDGGIEEDATDDPEGRH</sequence>
<dbReference type="Proteomes" id="UP000273828">
    <property type="component" value="Unassembled WGS sequence"/>
</dbReference>
<comment type="caution">
    <text evidence="2">The sequence shown here is derived from an EMBL/GenBank/DDBJ whole genome shotgun (WGS) entry which is preliminary data.</text>
</comment>
<organism evidence="2 3">
    <name type="scientific">Natrarchaeobius halalkaliphilus</name>
    <dbReference type="NCBI Taxonomy" id="1679091"/>
    <lineage>
        <taxon>Archaea</taxon>
        <taxon>Methanobacteriati</taxon>
        <taxon>Methanobacteriota</taxon>
        <taxon>Stenosarchaea group</taxon>
        <taxon>Halobacteria</taxon>
        <taxon>Halobacteriales</taxon>
        <taxon>Natrialbaceae</taxon>
        <taxon>Natrarchaeobius</taxon>
    </lineage>
</organism>
<dbReference type="AlphaFoldDB" id="A0A3N6LRQ4"/>
<name>A0A3N6LRQ4_9EURY</name>
<keyword evidence="3" id="KW-1185">Reference proteome</keyword>
<dbReference type="EMBL" id="REFY01000002">
    <property type="protein sequence ID" value="RQG91117.1"/>
    <property type="molecule type" value="Genomic_DNA"/>
</dbReference>
<protein>
    <submittedName>
        <fullName evidence="2">Lactate utilization protein C</fullName>
    </submittedName>
</protein>
<evidence type="ECO:0000259" key="1">
    <source>
        <dbReference type="Pfam" id="PF02589"/>
    </source>
</evidence>
<reference evidence="2 3" key="1">
    <citation type="submission" date="2018-10" db="EMBL/GenBank/DDBJ databases">
        <title>Natrarchaeobius chitinivorans gen. nov., sp. nov., and Natrarchaeobius haloalkaliphilus sp. nov., alkaliphilic, chitin-utilizing haloarchaea from hypersaline alkaline lakes.</title>
        <authorList>
            <person name="Sorokin D.Y."/>
            <person name="Elcheninov A.G."/>
            <person name="Kostrikina N.A."/>
            <person name="Bale N.J."/>
            <person name="Sinninghe Damste J.S."/>
            <person name="Khijniak T.V."/>
            <person name="Kublanov I.V."/>
            <person name="Toshchakov S.V."/>
        </authorList>
    </citation>
    <scope>NUCLEOTIDE SEQUENCE [LARGE SCALE GENOMIC DNA]</scope>
    <source>
        <strain evidence="2 3">AArcht-Sl</strain>
    </source>
</reference>
<dbReference type="SUPFAM" id="SSF100950">
    <property type="entry name" value="NagB/RpiA/CoA transferase-like"/>
    <property type="match status" value="1"/>
</dbReference>
<accession>A0A3N6LRQ4</accession>
<evidence type="ECO:0000313" key="2">
    <source>
        <dbReference type="EMBL" id="RQG91117.1"/>
    </source>
</evidence>
<feature type="domain" description="LUD" evidence="1">
    <location>
        <begin position="55"/>
        <end position="167"/>
    </location>
</feature>
<dbReference type="PANTHER" id="PTHR43682">
    <property type="entry name" value="LACTATE UTILIZATION PROTEIN C"/>
    <property type="match status" value="1"/>
</dbReference>
<dbReference type="RefSeq" id="WP_124177232.1">
    <property type="nucleotide sequence ID" value="NZ_REFY01000002.1"/>
</dbReference>
<dbReference type="InterPro" id="IPR037171">
    <property type="entry name" value="NagB/RpiA_transferase-like"/>
</dbReference>
<proteinExistence type="predicted"/>
<dbReference type="InterPro" id="IPR024185">
    <property type="entry name" value="FTHF_cligase-like_sf"/>
</dbReference>